<dbReference type="GO" id="GO:0003723">
    <property type="term" value="F:RNA binding"/>
    <property type="evidence" value="ECO:0007669"/>
    <property type="project" value="UniProtKB-KW"/>
</dbReference>
<dbReference type="EMBL" id="CP051151">
    <property type="protein sequence ID" value="QLY39670.1"/>
    <property type="molecule type" value="Genomic_DNA"/>
</dbReference>
<dbReference type="GO" id="GO:0004527">
    <property type="term" value="F:exonuclease activity"/>
    <property type="evidence" value="ECO:0007669"/>
    <property type="project" value="UniProtKB-KW"/>
</dbReference>
<evidence type="ECO:0000313" key="8">
    <source>
        <dbReference type="Proteomes" id="UP000512167"/>
    </source>
</evidence>
<feature type="domain" description="Metallo-beta-lactamase" evidence="6">
    <location>
        <begin position="16"/>
        <end position="201"/>
    </location>
</feature>
<sequence>MSKIRFFALGGLGDSGKNLYVLDINEKLIILDSGLQHPSGDLLGVDALVPDISYLESRKKDIIGIFLSHAHDKNIGALPKLLQSFKKPVYATNYTAEMAKDLLKENEMNPNDFDFKIVDFNKAIKFKDFKIEYVQTTHSVPLSAAIVVYTQDGAIVYATDYTFDQNVGQYFKTDFQKLARVADTGVLAFLGESNGAIHIGHSSTDGNLKRSIRSVFKKAKHRILVNMYSTAVSTIQMVVNEAVLANKKLAIIGRKAQRLVFIAEQMGYIQIPEESLVNLKFIDQNNKNEFDDVVFLVTGERHEPFFMLQRMAKGYDRLVNLIETDTILAMAPPVIGTEKIAAKTFNILSEIGCEVVKIDKNYLSQFHAASEDIKLMYALLKPKYIIPINGEYRMLNAQVNIAREYGYKDDSILLLDNGEVITFTDGQVEKHHDMVENGTVMVDGNFESDLNAIVLKERELLSQDGFLIVTANVDANEKVMLNKAEIVSRGYLFMKDNEEIVKQIQIIYELETKKQFSKRKIDWKEYKDNLRHQIERYLIQTTKRKPIIIPVIIDTSKDHVCRIL</sequence>
<dbReference type="AlphaFoldDB" id="A0A7L6N090"/>
<dbReference type="Pfam" id="PF22505">
    <property type="entry name" value="RNase_J_b_CASP"/>
    <property type="match status" value="1"/>
</dbReference>
<keyword evidence="4" id="KW-0378">Hydrolase</keyword>
<dbReference type="InterPro" id="IPR004613">
    <property type="entry name" value="RNase_J"/>
</dbReference>
<organism evidence="7 8">
    <name type="scientific">Hujiaoplasma nucleasis</name>
    <dbReference type="NCBI Taxonomy" id="2725268"/>
    <lineage>
        <taxon>Bacteria</taxon>
        <taxon>Bacillati</taxon>
        <taxon>Mycoplasmatota</taxon>
        <taxon>Mollicutes</taxon>
        <taxon>Candidatus Izemoplasmatales</taxon>
        <taxon>Hujiaoplasmataceae</taxon>
        <taxon>Hujiaoplasma</taxon>
    </lineage>
</organism>
<dbReference type="Gene3D" id="3.60.15.10">
    <property type="entry name" value="Ribonuclease Z/Hydroxyacylglutathione hydrolase-like"/>
    <property type="match status" value="1"/>
</dbReference>
<evidence type="ECO:0000256" key="4">
    <source>
        <dbReference type="ARBA" id="ARBA00022839"/>
    </source>
</evidence>
<dbReference type="NCBIfam" id="TIGR00649">
    <property type="entry name" value="MG423"/>
    <property type="match status" value="1"/>
</dbReference>
<dbReference type="GO" id="GO:0046872">
    <property type="term" value="F:metal ion binding"/>
    <property type="evidence" value="ECO:0007669"/>
    <property type="project" value="InterPro"/>
</dbReference>
<dbReference type="Pfam" id="PF17770">
    <property type="entry name" value="RNase_J_C"/>
    <property type="match status" value="1"/>
</dbReference>
<name>A0A7L6N090_9MOLU</name>
<dbReference type="InterPro" id="IPR001279">
    <property type="entry name" value="Metallo-B-lactamas"/>
</dbReference>
<keyword evidence="1" id="KW-0963">Cytoplasm</keyword>
<proteinExistence type="predicted"/>
<dbReference type="CDD" id="cd07714">
    <property type="entry name" value="RNaseJ_MBL-fold"/>
    <property type="match status" value="1"/>
</dbReference>
<dbReference type="InterPro" id="IPR041636">
    <property type="entry name" value="RNase_J_C"/>
</dbReference>
<keyword evidence="2" id="KW-0698">rRNA processing</keyword>
<evidence type="ECO:0000256" key="1">
    <source>
        <dbReference type="ARBA" id="ARBA00022490"/>
    </source>
</evidence>
<accession>A0A7L6N090</accession>
<evidence type="ECO:0000259" key="6">
    <source>
        <dbReference type="SMART" id="SM00849"/>
    </source>
</evidence>
<dbReference type="InterPro" id="IPR036866">
    <property type="entry name" value="RibonucZ/Hydroxyglut_hydro"/>
</dbReference>
<dbReference type="PANTHER" id="PTHR43694">
    <property type="entry name" value="RIBONUCLEASE J"/>
    <property type="match status" value="1"/>
</dbReference>
<dbReference type="InterPro" id="IPR055132">
    <property type="entry name" value="RNase_J_b_CASP"/>
</dbReference>
<evidence type="ECO:0000313" key="7">
    <source>
        <dbReference type="EMBL" id="QLY39670.1"/>
    </source>
</evidence>
<dbReference type="Gene3D" id="3.40.50.10710">
    <property type="entry name" value="Metallo-hydrolase/oxidoreductase"/>
    <property type="match status" value="1"/>
</dbReference>
<dbReference type="Gene3D" id="3.10.20.580">
    <property type="match status" value="1"/>
</dbReference>
<dbReference type="GO" id="GO:0006364">
    <property type="term" value="P:rRNA processing"/>
    <property type="evidence" value="ECO:0007669"/>
    <property type="project" value="UniProtKB-KW"/>
</dbReference>
<dbReference type="InterPro" id="IPR042173">
    <property type="entry name" value="RNase_J_2"/>
</dbReference>
<protein>
    <submittedName>
        <fullName evidence="7">Ribonuclease J</fullName>
    </submittedName>
</protein>
<evidence type="ECO:0000256" key="5">
    <source>
        <dbReference type="ARBA" id="ARBA00022884"/>
    </source>
</evidence>
<keyword evidence="5" id="KW-0694">RNA-binding</keyword>
<keyword evidence="4" id="KW-0269">Exonuclease</keyword>
<dbReference type="KEGG" id="tbk:HF295_01845"/>
<dbReference type="PANTHER" id="PTHR43694:SF4">
    <property type="entry name" value="RIBONUCLEASE J 2"/>
    <property type="match status" value="1"/>
</dbReference>
<keyword evidence="8" id="KW-1185">Reference proteome</keyword>
<dbReference type="SMART" id="SM00849">
    <property type="entry name" value="Lactamase_B"/>
    <property type="match status" value="1"/>
</dbReference>
<gene>
    <name evidence="7" type="ORF">HF295_01845</name>
</gene>
<evidence type="ECO:0000256" key="2">
    <source>
        <dbReference type="ARBA" id="ARBA00022552"/>
    </source>
</evidence>
<dbReference type="SUPFAM" id="SSF56281">
    <property type="entry name" value="Metallo-hydrolase/oxidoreductase"/>
    <property type="match status" value="1"/>
</dbReference>
<evidence type="ECO:0000256" key="3">
    <source>
        <dbReference type="ARBA" id="ARBA00022722"/>
    </source>
</evidence>
<reference evidence="7 8" key="1">
    <citation type="submission" date="2020-04" db="EMBL/GenBank/DDBJ databases">
        <authorList>
            <person name="Zheng R.K."/>
            <person name="Sun C.M."/>
        </authorList>
    </citation>
    <scope>NUCLEOTIDE SEQUENCE [LARGE SCALE GENOMIC DNA]</scope>
    <source>
        <strain evidence="8">zrk29</strain>
    </source>
</reference>
<dbReference type="Pfam" id="PF00753">
    <property type="entry name" value="Lactamase_B"/>
    <property type="match status" value="1"/>
</dbReference>
<dbReference type="RefSeq" id="WP_312032148.1">
    <property type="nucleotide sequence ID" value="NZ_CP051151.1"/>
</dbReference>
<dbReference type="Proteomes" id="UP000512167">
    <property type="component" value="Chromosome"/>
</dbReference>
<keyword evidence="3" id="KW-0540">Nuclease</keyword>